<proteinExistence type="predicted"/>
<evidence type="ECO:0000313" key="1">
    <source>
        <dbReference type="EMBL" id="MCH5598072.1"/>
    </source>
</evidence>
<protein>
    <recommendedName>
        <fullName evidence="3">Lipoprotein</fullName>
    </recommendedName>
</protein>
<keyword evidence="2" id="KW-1185">Reference proteome</keyword>
<comment type="caution">
    <text evidence="1">The sequence shown here is derived from an EMBL/GenBank/DDBJ whole genome shotgun (WGS) entry which is preliminary data.</text>
</comment>
<evidence type="ECO:0008006" key="3">
    <source>
        <dbReference type="Google" id="ProtNLM"/>
    </source>
</evidence>
<organism evidence="1 2">
    <name type="scientific">Niabella ginsengisoli</name>
    <dbReference type="NCBI Taxonomy" id="522298"/>
    <lineage>
        <taxon>Bacteria</taxon>
        <taxon>Pseudomonadati</taxon>
        <taxon>Bacteroidota</taxon>
        <taxon>Chitinophagia</taxon>
        <taxon>Chitinophagales</taxon>
        <taxon>Chitinophagaceae</taxon>
        <taxon>Niabella</taxon>
    </lineage>
</organism>
<name>A0ABS9SI71_9BACT</name>
<gene>
    <name evidence="1" type="ORF">MKP09_09205</name>
</gene>
<sequence length="160" mass="17706">MFAACKKEAGEQGYTSTTAYKNTLNVPVEILSGTVLETREGKDTIVFAKEGIKIKAGETVEYSHFVCLTNCPMVYYDAVANDYPVTPSAFSKMIVGSKEKIDTLCGYYYSLFPDDARLAICNVDAANLLNNAQWNETKDKAGNLIRREYVIDADDLAETK</sequence>
<dbReference type="RefSeq" id="WP_240827421.1">
    <property type="nucleotide sequence ID" value="NZ_JAKWBL010000001.1"/>
</dbReference>
<accession>A0ABS9SI71</accession>
<dbReference type="Proteomes" id="UP001202248">
    <property type="component" value="Unassembled WGS sequence"/>
</dbReference>
<reference evidence="1 2" key="1">
    <citation type="submission" date="2022-02" db="EMBL/GenBank/DDBJ databases">
        <authorList>
            <person name="Min J."/>
        </authorList>
    </citation>
    <scope>NUCLEOTIDE SEQUENCE [LARGE SCALE GENOMIC DNA]</scope>
    <source>
        <strain evidence="1 2">GR10-1</strain>
    </source>
</reference>
<dbReference type="EMBL" id="JAKWBL010000001">
    <property type="protein sequence ID" value="MCH5598072.1"/>
    <property type="molecule type" value="Genomic_DNA"/>
</dbReference>
<evidence type="ECO:0000313" key="2">
    <source>
        <dbReference type="Proteomes" id="UP001202248"/>
    </source>
</evidence>